<dbReference type="RefSeq" id="WP_101330348.1">
    <property type="nucleotide sequence ID" value="NZ_PJNH01000001.1"/>
</dbReference>
<name>A0A2I0QWA7_9BACI</name>
<gene>
    <name evidence="1" type="ORF">CEY16_02285</name>
</gene>
<evidence type="ECO:0008006" key="3">
    <source>
        <dbReference type="Google" id="ProtNLM"/>
    </source>
</evidence>
<dbReference type="Proteomes" id="UP000243524">
    <property type="component" value="Unassembled WGS sequence"/>
</dbReference>
<dbReference type="OrthoDB" id="2351076at2"/>
<evidence type="ECO:0000313" key="2">
    <source>
        <dbReference type="Proteomes" id="UP000243524"/>
    </source>
</evidence>
<sequence>MNQSKVSQSFQAIRVNDSGGKLSLREGQMVTGKVTKFFPDNKAQIRIGNHQLVAQLDTSLQANKNYLMQVKQTSPVTQLQVMSDQVVRNHQEAAQTMLQNLGVKGAKADVQLIASFLRNQVPIQQGQVQQLLQLAQNNSGTNQTAILQEMVQRQLPLDQQMFNSINQRVNHPISFSQNIQSLQMQLGSMTQTTNEKIQLANYSQLFSGQRIDSNSVLNTMTFQVLHEIGKGSTSTFQLFQKAGLISNQMSFNEWSAMWKNWSQSNQVQFQLNGNGQSTSNLQWNQLPINFSADQLSQSIKQFNSQQVVSQPKQLNLLQSIMGQLSQLQQQGPQGVSQTGQNFLQNSMNLSSVNQMINMLPDGQKQLAQQLQSQLQSNNFNAANQLLNSQQGQSLMQSMQQLVYNQASGSEQRALQFWNAMMHQFQPTSTGQMDTLMNQMKGFMQLTQHESFDQALVTRNQLPDYPSMQTLMKAVSGQMGQANIPDSMQQLNQIFQSIHLSTNESVKESIQFSTQLPKELFGLNEDLWMDFEGQKEKDGSIHPRQCRVMFYLDLPQLQETVIDMQVRNGEVDLNIFHDSPERLKPLISPLQPGLEKNLQLKEYTLNSVEIKPLSQQEISVSNTHAYNQNVISHKGVDYRI</sequence>
<evidence type="ECO:0000313" key="1">
    <source>
        <dbReference type="EMBL" id="PKR78605.1"/>
    </source>
</evidence>
<organism evidence="1 2">
    <name type="scientific">Halalkalibacillus sediminis</name>
    <dbReference type="NCBI Taxonomy" id="2018042"/>
    <lineage>
        <taxon>Bacteria</taxon>
        <taxon>Bacillati</taxon>
        <taxon>Bacillota</taxon>
        <taxon>Bacilli</taxon>
        <taxon>Bacillales</taxon>
        <taxon>Bacillaceae</taxon>
        <taxon>Halalkalibacillus</taxon>
    </lineage>
</organism>
<dbReference type="AlphaFoldDB" id="A0A2I0QWA7"/>
<reference evidence="1 2" key="1">
    <citation type="submission" date="2017-06" db="EMBL/GenBank/DDBJ databases">
        <title>the draft geome sequence of Illustriluteabacillus marina B3227.</title>
        <authorList>
            <person name="He R.-H."/>
            <person name="Du Z.-J."/>
        </authorList>
    </citation>
    <scope>NUCLEOTIDE SEQUENCE [LARGE SCALE GENOMIC DNA]</scope>
    <source>
        <strain evidence="1 2">B3227</strain>
    </source>
</reference>
<accession>A0A2I0QWA7</accession>
<dbReference type="EMBL" id="PJNH01000001">
    <property type="protein sequence ID" value="PKR78605.1"/>
    <property type="molecule type" value="Genomic_DNA"/>
</dbReference>
<protein>
    <recommendedName>
        <fullName evidence="3">Flagellar hook-length control protein-like C-terminal domain-containing protein</fullName>
    </recommendedName>
</protein>
<keyword evidence="2" id="KW-1185">Reference proteome</keyword>
<comment type="caution">
    <text evidence="1">The sequence shown here is derived from an EMBL/GenBank/DDBJ whole genome shotgun (WGS) entry which is preliminary data.</text>
</comment>
<proteinExistence type="predicted"/>